<dbReference type="AlphaFoldDB" id="A0A917IP93"/>
<gene>
    <name evidence="2" type="ORF">GCM10007359_06490</name>
</gene>
<feature type="transmembrane region" description="Helical" evidence="1">
    <location>
        <begin position="45"/>
        <end position="73"/>
    </location>
</feature>
<keyword evidence="1" id="KW-1133">Transmembrane helix</keyword>
<name>A0A917IP93_9MICC</name>
<evidence type="ECO:0000313" key="3">
    <source>
        <dbReference type="Proteomes" id="UP000600171"/>
    </source>
</evidence>
<proteinExistence type="predicted"/>
<keyword evidence="1" id="KW-0812">Transmembrane</keyword>
<organism evidence="2 3">
    <name type="scientific">Rothia aerolata</name>
    <dbReference type="NCBI Taxonomy" id="1812262"/>
    <lineage>
        <taxon>Bacteria</taxon>
        <taxon>Bacillati</taxon>
        <taxon>Actinomycetota</taxon>
        <taxon>Actinomycetes</taxon>
        <taxon>Micrococcales</taxon>
        <taxon>Micrococcaceae</taxon>
        <taxon>Rothia</taxon>
    </lineage>
</organism>
<dbReference type="RefSeq" id="WP_188358878.1">
    <property type="nucleotide sequence ID" value="NZ_BMDC01000001.1"/>
</dbReference>
<evidence type="ECO:0000313" key="2">
    <source>
        <dbReference type="EMBL" id="GGH59370.1"/>
    </source>
</evidence>
<comment type="caution">
    <text evidence="2">The sequence shown here is derived from an EMBL/GenBank/DDBJ whole genome shotgun (WGS) entry which is preliminary data.</text>
</comment>
<sequence>MINFPQAPVSEFEVPRQLSRGYGQPLTDVRGRGFYLAVGSLATGLASLGVTVFLFSLGGLSILPGMMAIYLGIMGLKGAKKPYPTPFSSKATQYSIWGIVCGALTVLLTLGGIILLATMSSDYSSLAV</sequence>
<protein>
    <recommendedName>
        <fullName evidence="4">DUF4190 domain-containing protein</fullName>
    </recommendedName>
</protein>
<evidence type="ECO:0000256" key="1">
    <source>
        <dbReference type="SAM" id="Phobius"/>
    </source>
</evidence>
<dbReference type="EMBL" id="BMDC01000001">
    <property type="protein sequence ID" value="GGH59370.1"/>
    <property type="molecule type" value="Genomic_DNA"/>
</dbReference>
<keyword evidence="1" id="KW-0472">Membrane</keyword>
<accession>A0A917IP93</accession>
<keyword evidence="3" id="KW-1185">Reference proteome</keyword>
<dbReference type="Proteomes" id="UP000600171">
    <property type="component" value="Unassembled WGS sequence"/>
</dbReference>
<reference evidence="2 3" key="1">
    <citation type="journal article" date="2014" name="Int. J. Syst. Evol. Microbiol.">
        <title>Complete genome sequence of Corynebacterium casei LMG S-19264T (=DSM 44701T), isolated from a smear-ripened cheese.</title>
        <authorList>
            <consortium name="US DOE Joint Genome Institute (JGI-PGF)"/>
            <person name="Walter F."/>
            <person name="Albersmeier A."/>
            <person name="Kalinowski J."/>
            <person name="Ruckert C."/>
        </authorList>
    </citation>
    <scope>NUCLEOTIDE SEQUENCE [LARGE SCALE GENOMIC DNA]</scope>
    <source>
        <strain evidence="2 3">CCM 8669</strain>
    </source>
</reference>
<feature type="transmembrane region" description="Helical" evidence="1">
    <location>
        <begin position="94"/>
        <end position="119"/>
    </location>
</feature>
<evidence type="ECO:0008006" key="4">
    <source>
        <dbReference type="Google" id="ProtNLM"/>
    </source>
</evidence>